<feature type="compositionally biased region" description="Acidic residues" evidence="1">
    <location>
        <begin position="110"/>
        <end position="133"/>
    </location>
</feature>
<proteinExistence type="predicted"/>
<feature type="region of interest" description="Disordered" evidence="1">
    <location>
        <begin position="61"/>
        <end position="133"/>
    </location>
</feature>
<evidence type="ECO:0000313" key="2">
    <source>
        <dbReference type="EMBL" id="KAK9907096.1"/>
    </source>
</evidence>
<accession>A0AAW1VRM1</accession>
<comment type="caution">
    <text evidence="2">The sequence shown here is derived from an EMBL/GenBank/DDBJ whole genome shotgun (WGS) entry which is preliminary data.</text>
</comment>
<keyword evidence="3" id="KW-1185">Reference proteome</keyword>
<dbReference type="AlphaFoldDB" id="A0AAW1VRM1"/>
<gene>
    <name evidence="2" type="ORF">M0R45_002460</name>
</gene>
<organism evidence="2 3">
    <name type="scientific">Rubus argutus</name>
    <name type="common">Southern blackberry</name>
    <dbReference type="NCBI Taxonomy" id="59490"/>
    <lineage>
        <taxon>Eukaryota</taxon>
        <taxon>Viridiplantae</taxon>
        <taxon>Streptophyta</taxon>
        <taxon>Embryophyta</taxon>
        <taxon>Tracheophyta</taxon>
        <taxon>Spermatophyta</taxon>
        <taxon>Magnoliopsida</taxon>
        <taxon>eudicotyledons</taxon>
        <taxon>Gunneridae</taxon>
        <taxon>Pentapetalae</taxon>
        <taxon>rosids</taxon>
        <taxon>fabids</taxon>
        <taxon>Rosales</taxon>
        <taxon>Rosaceae</taxon>
        <taxon>Rosoideae</taxon>
        <taxon>Rosoideae incertae sedis</taxon>
        <taxon>Rubus</taxon>
    </lineage>
</organism>
<reference evidence="2 3" key="1">
    <citation type="journal article" date="2023" name="G3 (Bethesda)">
        <title>A chromosome-length genome assembly and annotation of blackberry (Rubus argutus, cv. 'Hillquist').</title>
        <authorList>
            <person name="Bruna T."/>
            <person name="Aryal R."/>
            <person name="Dudchenko O."/>
            <person name="Sargent D.J."/>
            <person name="Mead D."/>
            <person name="Buti M."/>
            <person name="Cavallini A."/>
            <person name="Hytonen T."/>
            <person name="Andres J."/>
            <person name="Pham M."/>
            <person name="Weisz D."/>
            <person name="Mascagni F."/>
            <person name="Usai G."/>
            <person name="Natali L."/>
            <person name="Bassil N."/>
            <person name="Fernandez G.E."/>
            <person name="Lomsadze A."/>
            <person name="Armour M."/>
            <person name="Olukolu B."/>
            <person name="Poorten T."/>
            <person name="Britton C."/>
            <person name="Davik J."/>
            <person name="Ashrafi H."/>
            <person name="Aiden E.L."/>
            <person name="Borodovsky M."/>
            <person name="Worthington M."/>
        </authorList>
    </citation>
    <scope>NUCLEOTIDE SEQUENCE [LARGE SCALE GENOMIC DNA]</scope>
    <source>
        <strain evidence="2">PI 553951</strain>
    </source>
</reference>
<name>A0AAW1VRM1_RUBAR</name>
<dbReference type="EMBL" id="JBEDUW010000041">
    <property type="protein sequence ID" value="KAK9907096.1"/>
    <property type="molecule type" value="Genomic_DNA"/>
</dbReference>
<evidence type="ECO:0000313" key="3">
    <source>
        <dbReference type="Proteomes" id="UP001457282"/>
    </source>
</evidence>
<protein>
    <submittedName>
        <fullName evidence="2">Uncharacterized protein</fullName>
    </submittedName>
</protein>
<evidence type="ECO:0000256" key="1">
    <source>
        <dbReference type="SAM" id="MobiDB-lite"/>
    </source>
</evidence>
<sequence length="133" mass="15212">MLNVEAVRNVPIDTMKIPYEIESKFLLVSLLHLVSLLLPPREPTPPLESTPLLDEPIVSYKRKHSESATSSKKKAPRKYMRIDEIEDQEPIRPNPYSDLNPLFECHSNGSDDDISDDSLDDDFLVDEDDEFEA</sequence>
<dbReference type="Proteomes" id="UP001457282">
    <property type="component" value="Unassembled WGS sequence"/>
</dbReference>